<dbReference type="EMBL" id="QNUL01000027">
    <property type="protein sequence ID" value="REA57535.1"/>
    <property type="molecule type" value="Genomic_DNA"/>
</dbReference>
<comment type="caution">
    <text evidence="1">The sequence shown here is derived from an EMBL/GenBank/DDBJ whole genome shotgun (WGS) entry which is preliminary data.</text>
</comment>
<evidence type="ECO:0000313" key="2">
    <source>
        <dbReference type="Proteomes" id="UP000256373"/>
    </source>
</evidence>
<dbReference type="OrthoDB" id="963678at2"/>
<protein>
    <submittedName>
        <fullName evidence="1">Uncharacterized protein</fullName>
    </submittedName>
</protein>
<proteinExistence type="predicted"/>
<sequence length="162" mass="18598">MQKTLTHTLKLTALLLTLFFTNFSCKEKEVPQVLPVIEALPITQIMVGPPSGPRNSFTSNYRVLVKEKGNVKVIEYGILFSTYYSSEILNNSPYLWKVPTLQTHGPHIITEEFEVGERVMSRDNNYPLRTHAYQRAYAKLEDGRIIYSDVIFTTHEKVATPY</sequence>
<accession>A0A3D8Y5E8</accession>
<evidence type="ECO:0000313" key="1">
    <source>
        <dbReference type="EMBL" id="REA57535.1"/>
    </source>
</evidence>
<dbReference type="AlphaFoldDB" id="A0A3D8Y5E8"/>
<gene>
    <name evidence="1" type="ORF">DSL64_23715</name>
</gene>
<dbReference type="RefSeq" id="WP_115833436.1">
    <property type="nucleotide sequence ID" value="NZ_QNUL01000027.1"/>
</dbReference>
<keyword evidence="2" id="KW-1185">Reference proteome</keyword>
<organism evidence="1 2">
    <name type="scientific">Dyadobacter luteus</name>
    <dbReference type="NCBI Taxonomy" id="2259619"/>
    <lineage>
        <taxon>Bacteria</taxon>
        <taxon>Pseudomonadati</taxon>
        <taxon>Bacteroidota</taxon>
        <taxon>Cytophagia</taxon>
        <taxon>Cytophagales</taxon>
        <taxon>Spirosomataceae</taxon>
        <taxon>Dyadobacter</taxon>
    </lineage>
</organism>
<name>A0A3D8Y5E8_9BACT</name>
<reference evidence="1 2" key="1">
    <citation type="submission" date="2018-07" db="EMBL/GenBank/DDBJ databases">
        <title>Dyadobacter roseus sp. nov., isolated from rose rhizosphere soil.</title>
        <authorList>
            <person name="Chen L."/>
        </authorList>
    </citation>
    <scope>NUCLEOTIDE SEQUENCE [LARGE SCALE GENOMIC DNA]</scope>
    <source>
        <strain evidence="1 2">RS19</strain>
    </source>
</reference>
<dbReference type="Proteomes" id="UP000256373">
    <property type="component" value="Unassembled WGS sequence"/>
</dbReference>